<gene>
    <name evidence="1" type="ORF">AVEN_69266_1</name>
</gene>
<dbReference type="EMBL" id="BGPR01253332">
    <property type="protein sequence ID" value="GBM49112.1"/>
    <property type="molecule type" value="Genomic_DNA"/>
</dbReference>
<name>A0A4Y2G5I6_ARAVE</name>
<keyword evidence="2" id="KW-1185">Reference proteome</keyword>
<dbReference type="PANTHER" id="PTHR46114:SF1">
    <property type="entry name" value="ZAD DOMAIN-CONTAINING PROTEIN"/>
    <property type="match status" value="1"/>
</dbReference>
<evidence type="ECO:0000313" key="1">
    <source>
        <dbReference type="EMBL" id="GBM49112.1"/>
    </source>
</evidence>
<accession>A0A4Y2G5I6</accession>
<dbReference type="AlphaFoldDB" id="A0A4Y2G5I6"/>
<comment type="caution">
    <text evidence="1">The sequence shown here is derived from an EMBL/GenBank/DDBJ whole genome shotgun (WGS) entry which is preliminary data.</text>
</comment>
<dbReference type="Proteomes" id="UP000499080">
    <property type="component" value="Unassembled WGS sequence"/>
</dbReference>
<proteinExistence type="predicted"/>
<organism evidence="1 2">
    <name type="scientific">Araneus ventricosus</name>
    <name type="common">Orbweaver spider</name>
    <name type="synonym">Epeira ventricosa</name>
    <dbReference type="NCBI Taxonomy" id="182803"/>
    <lineage>
        <taxon>Eukaryota</taxon>
        <taxon>Metazoa</taxon>
        <taxon>Ecdysozoa</taxon>
        <taxon>Arthropoda</taxon>
        <taxon>Chelicerata</taxon>
        <taxon>Arachnida</taxon>
        <taxon>Araneae</taxon>
        <taxon>Araneomorphae</taxon>
        <taxon>Entelegynae</taxon>
        <taxon>Araneoidea</taxon>
        <taxon>Araneidae</taxon>
        <taxon>Araneus</taxon>
    </lineage>
</organism>
<dbReference type="PANTHER" id="PTHR46114">
    <property type="entry name" value="APPLE DOMAIN-CONTAINING PROTEIN"/>
    <property type="match status" value="1"/>
</dbReference>
<reference evidence="1 2" key="1">
    <citation type="journal article" date="2019" name="Sci. Rep.">
        <title>Orb-weaving spider Araneus ventricosus genome elucidates the spidroin gene catalogue.</title>
        <authorList>
            <person name="Kono N."/>
            <person name="Nakamura H."/>
            <person name="Ohtoshi R."/>
            <person name="Moran D.A.P."/>
            <person name="Shinohara A."/>
            <person name="Yoshida Y."/>
            <person name="Fujiwara M."/>
            <person name="Mori M."/>
            <person name="Tomita M."/>
            <person name="Arakawa K."/>
        </authorList>
    </citation>
    <scope>NUCLEOTIDE SEQUENCE [LARGE SCALE GENOMIC DNA]</scope>
</reference>
<evidence type="ECO:0000313" key="2">
    <source>
        <dbReference type="Proteomes" id="UP000499080"/>
    </source>
</evidence>
<protein>
    <submittedName>
        <fullName evidence="1">Uncharacterized protein</fullName>
    </submittedName>
</protein>
<sequence>METVYSKPFIAPKANLKVVLLANGNLPSVPVAYSVDMKETYENISRILDKICYDYNWKHCADLKVVALHYIVRKWPRRGTSTPGQKNVVHDPLVPKENIYLPPLYIKLRLIKQFVKAMDKTGDEFKFLKTKFPRLSEATIKKGNFVGPEIRQLVKDSTFMKHLNRKEKRAFKNVYVNFLGKKQSDD</sequence>